<protein>
    <recommendedName>
        <fullName evidence="1">KAP NTPase domain-containing protein</fullName>
    </recommendedName>
</protein>
<evidence type="ECO:0000313" key="2">
    <source>
        <dbReference type="EMBL" id="MBK1790699.1"/>
    </source>
</evidence>
<proteinExistence type="predicted"/>
<dbReference type="InterPro" id="IPR027417">
    <property type="entry name" value="P-loop_NTPase"/>
</dbReference>
<dbReference type="SUPFAM" id="SSF52540">
    <property type="entry name" value="P-loop containing nucleoside triphosphate hydrolases"/>
    <property type="match status" value="1"/>
</dbReference>
<organism evidence="2 3">
    <name type="scientific">Persicirhabdus sediminis</name>
    <dbReference type="NCBI Taxonomy" id="454144"/>
    <lineage>
        <taxon>Bacteria</taxon>
        <taxon>Pseudomonadati</taxon>
        <taxon>Verrucomicrobiota</taxon>
        <taxon>Verrucomicrobiia</taxon>
        <taxon>Verrucomicrobiales</taxon>
        <taxon>Verrucomicrobiaceae</taxon>
        <taxon>Persicirhabdus</taxon>
    </lineage>
</organism>
<dbReference type="Pfam" id="PF07693">
    <property type="entry name" value="KAP_NTPase"/>
    <property type="match status" value="1"/>
</dbReference>
<sequence length="224" mass="25311">MHTGTPPSVKVEIQDSVTTDLFSREEFATSLEDYLHIDKDFVDGSLVVALDGEFGSGKTHFLEMWKKRLEKIRKDGPKQEFMPVPLYLNAWESDFCNDSLSSIIHGILDLTDQIKDADEGDIEKFKKAAKTIGFFAMGLANEFIKQKLGADIATAKGFAEGVDEEIVLSTFSQDYLNRNKALNDFKGLLRKIFHGKTTKALVLVDELDRCRPDYAVHYLETIKH</sequence>
<dbReference type="RefSeq" id="WP_200310724.1">
    <property type="nucleotide sequence ID" value="NZ_JAENIM010000032.1"/>
</dbReference>
<feature type="domain" description="KAP NTPase" evidence="1">
    <location>
        <begin position="43"/>
        <end position="224"/>
    </location>
</feature>
<name>A0A8J7MF78_9BACT</name>
<gene>
    <name evidence="2" type="ORF">JIN82_05970</name>
</gene>
<dbReference type="InterPro" id="IPR011646">
    <property type="entry name" value="KAP_P-loop"/>
</dbReference>
<dbReference type="EMBL" id="JAENIM010000032">
    <property type="protein sequence ID" value="MBK1790699.1"/>
    <property type="molecule type" value="Genomic_DNA"/>
</dbReference>
<evidence type="ECO:0000259" key="1">
    <source>
        <dbReference type="Pfam" id="PF07693"/>
    </source>
</evidence>
<reference evidence="2" key="1">
    <citation type="submission" date="2021-01" db="EMBL/GenBank/DDBJ databases">
        <title>Modified the classification status of verrucomicrobia.</title>
        <authorList>
            <person name="Feng X."/>
        </authorList>
    </citation>
    <scope>NUCLEOTIDE SEQUENCE</scope>
    <source>
        <strain evidence="2">_KCTC 22039</strain>
    </source>
</reference>
<accession>A0A8J7MF78</accession>
<dbReference type="AlphaFoldDB" id="A0A8J7MF78"/>
<comment type="caution">
    <text evidence="2">The sequence shown here is derived from an EMBL/GenBank/DDBJ whole genome shotgun (WGS) entry which is preliminary data.</text>
</comment>
<keyword evidence="3" id="KW-1185">Reference proteome</keyword>
<evidence type="ECO:0000313" key="3">
    <source>
        <dbReference type="Proteomes" id="UP000624703"/>
    </source>
</evidence>
<dbReference type="Proteomes" id="UP000624703">
    <property type="component" value="Unassembled WGS sequence"/>
</dbReference>